<evidence type="ECO:0000313" key="7">
    <source>
        <dbReference type="Proteomes" id="UP000050783"/>
    </source>
</evidence>
<evidence type="ECO:0000256" key="3">
    <source>
        <dbReference type="ARBA" id="ARBA00011233"/>
    </source>
</evidence>
<name>A0A0P1ECT9_9RHOB</name>
<comment type="similarity">
    <text evidence="2">Belongs to the KHG/KDPG aldolase family.</text>
</comment>
<evidence type="ECO:0000256" key="1">
    <source>
        <dbReference type="ARBA" id="ARBA00004761"/>
    </source>
</evidence>
<accession>A0A0P1ECT9</accession>
<dbReference type="STRING" id="81569.RUM4293_00756"/>
<dbReference type="PANTHER" id="PTHR30246:SF1">
    <property type="entry name" value="2-DEHYDRO-3-DEOXY-6-PHOSPHOGALACTONATE ALDOLASE-RELATED"/>
    <property type="match status" value="1"/>
</dbReference>
<dbReference type="InterPro" id="IPR013785">
    <property type="entry name" value="Aldolase_TIM"/>
</dbReference>
<dbReference type="AlphaFoldDB" id="A0A0P1ECT9"/>
<protein>
    <submittedName>
        <fullName evidence="6">2-dehydro-3-deoxy-6-phosphogalactonate aldolase</fullName>
        <ecNumber evidence="6">4.1.2.21</ecNumber>
    </submittedName>
</protein>
<evidence type="ECO:0000256" key="5">
    <source>
        <dbReference type="ARBA" id="ARBA00023277"/>
    </source>
</evidence>
<sequence length="201" mass="20263">MSRPIIAILRGLQPAEAANVGHALIESGINKIEVPLNSPDPLNSIDSLASSFGDQALIGAGTVLTPEQAEAVSQVGGKLIVSPNYDAEVIVRSVALNMQSWPGVYTPTEAFAALKAGATGLKLFPGVTAGPSGLAALRPVLPSGTLVYAVGGAGPENFAEWIKAGADGFGIGSALFKPGMSVAEIAGQAKRIVAAYDEAAG</sequence>
<comment type="pathway">
    <text evidence="1">Carbohydrate acid metabolism.</text>
</comment>
<evidence type="ECO:0000256" key="2">
    <source>
        <dbReference type="ARBA" id="ARBA00006906"/>
    </source>
</evidence>
<proteinExistence type="inferred from homology"/>
<dbReference type="InterPro" id="IPR000887">
    <property type="entry name" value="Aldlse_KDPG_KHG"/>
</dbReference>
<keyword evidence="5" id="KW-0119">Carbohydrate metabolism</keyword>
<comment type="subunit">
    <text evidence="3">Homotrimer.</text>
</comment>
<keyword evidence="4 6" id="KW-0456">Lyase</keyword>
<dbReference type="Gene3D" id="3.20.20.70">
    <property type="entry name" value="Aldolase class I"/>
    <property type="match status" value="1"/>
</dbReference>
<dbReference type="Proteomes" id="UP000050783">
    <property type="component" value="Unassembled WGS sequence"/>
</dbReference>
<evidence type="ECO:0000256" key="4">
    <source>
        <dbReference type="ARBA" id="ARBA00023239"/>
    </source>
</evidence>
<dbReference type="GO" id="GO:0008674">
    <property type="term" value="F:2-dehydro-3-deoxy-6-phosphogalactonate aldolase activity"/>
    <property type="evidence" value="ECO:0007669"/>
    <property type="project" value="UniProtKB-EC"/>
</dbReference>
<dbReference type="EMBL" id="CYPU01000018">
    <property type="protein sequence ID" value="CUH46882.1"/>
    <property type="molecule type" value="Genomic_DNA"/>
</dbReference>
<gene>
    <name evidence="6" type="primary">dgoA_2</name>
    <name evidence="6" type="ORF">RUA4292_01049</name>
</gene>
<dbReference type="Pfam" id="PF01081">
    <property type="entry name" value="Aldolase"/>
    <property type="match status" value="1"/>
</dbReference>
<dbReference type="RefSeq" id="WP_058276639.1">
    <property type="nucleotide sequence ID" value="NZ_CYPU01000018.1"/>
</dbReference>
<dbReference type="GeneID" id="55492319"/>
<reference evidence="6 7" key="1">
    <citation type="submission" date="2015-09" db="EMBL/GenBank/DDBJ databases">
        <authorList>
            <consortium name="Swine Surveillance"/>
        </authorList>
    </citation>
    <scope>NUCLEOTIDE SEQUENCE [LARGE SCALE GENOMIC DNA]</scope>
    <source>
        <strain evidence="6 7">CECT 4292</strain>
    </source>
</reference>
<dbReference type="SUPFAM" id="SSF51569">
    <property type="entry name" value="Aldolase"/>
    <property type="match status" value="1"/>
</dbReference>
<dbReference type="EC" id="4.1.2.21" evidence="6"/>
<evidence type="ECO:0000313" key="6">
    <source>
        <dbReference type="EMBL" id="CUH46882.1"/>
    </source>
</evidence>
<organism evidence="6 7">
    <name type="scientific">Ruegeria atlantica</name>
    <dbReference type="NCBI Taxonomy" id="81569"/>
    <lineage>
        <taxon>Bacteria</taxon>
        <taxon>Pseudomonadati</taxon>
        <taxon>Pseudomonadota</taxon>
        <taxon>Alphaproteobacteria</taxon>
        <taxon>Rhodobacterales</taxon>
        <taxon>Roseobacteraceae</taxon>
        <taxon>Ruegeria</taxon>
    </lineage>
</organism>
<dbReference type="NCBIfam" id="NF006600">
    <property type="entry name" value="PRK09140.1"/>
    <property type="match status" value="1"/>
</dbReference>
<dbReference type="PANTHER" id="PTHR30246">
    <property type="entry name" value="2-KETO-3-DEOXY-6-PHOSPHOGLUCONATE ALDOLASE"/>
    <property type="match status" value="1"/>
</dbReference>
<dbReference type="CDD" id="cd00452">
    <property type="entry name" value="KDPG_aldolase"/>
    <property type="match status" value="1"/>
</dbReference>
<dbReference type="OrthoDB" id="7204076at2"/>